<dbReference type="InterPro" id="IPR050306">
    <property type="entry name" value="PfkB_Carbo_kinase"/>
</dbReference>
<evidence type="ECO:0000256" key="1">
    <source>
        <dbReference type="ARBA" id="ARBA00010688"/>
    </source>
</evidence>
<dbReference type="GO" id="GO:0016301">
    <property type="term" value="F:kinase activity"/>
    <property type="evidence" value="ECO:0007669"/>
    <property type="project" value="UniProtKB-KW"/>
</dbReference>
<sequence>MRVVTFGEVMIRLAPPGWLRLSQVLPGRLDATFGGAEVNVAVSIAVQGGRSAFCTVLPDNPLTDAFLQELRRYGVDADLVRRTREGRFGMYFVETGANQRGSTVTYDRAGSAVALAPPESYDWSAILRDASRLHVTGITPALSPQAAQAALMGVEAAARAAIPVSCDLNFRKKLWNWEPGTPPAALARRVMEPLLQHVSLVIANEEDAEQVLGIRAPNTDVSRGKLDPAGYVEVARQVAARFPRVQHVAITLRESLSASHNNWGALLYARDGEHVWFAPTDAEGRYHPYEIRNIVDRVGAGDAFGGALLFALDQPELSAPPTALAYAVAASSLKHSIVGDFNCSTRAEIEGLLRGGGAGRVQR</sequence>
<evidence type="ECO:0000259" key="6">
    <source>
        <dbReference type="Pfam" id="PF00294"/>
    </source>
</evidence>
<keyword evidence="2" id="KW-0808">Transferase</keyword>
<keyword evidence="5" id="KW-0067">ATP-binding</keyword>
<evidence type="ECO:0000256" key="3">
    <source>
        <dbReference type="ARBA" id="ARBA00022741"/>
    </source>
</evidence>
<dbReference type="CDD" id="cd01166">
    <property type="entry name" value="KdgK"/>
    <property type="match status" value="1"/>
</dbReference>
<comment type="similarity">
    <text evidence="1">Belongs to the carbohydrate kinase PfkB family.</text>
</comment>
<reference evidence="7" key="1">
    <citation type="journal article" date="2020" name="mSystems">
        <title>Genome- and Community-Level Interaction Insights into Carbon Utilization and Element Cycling Functions of Hydrothermarchaeota in Hydrothermal Sediment.</title>
        <authorList>
            <person name="Zhou Z."/>
            <person name="Liu Y."/>
            <person name="Xu W."/>
            <person name="Pan J."/>
            <person name="Luo Z.H."/>
            <person name="Li M."/>
        </authorList>
    </citation>
    <scope>NUCLEOTIDE SEQUENCE [LARGE SCALE GENOMIC DNA]</scope>
    <source>
        <strain evidence="7">SpSt-508</strain>
    </source>
</reference>
<keyword evidence="3" id="KW-0547">Nucleotide-binding</keyword>
<feature type="domain" description="Carbohydrate kinase PfkB" evidence="6">
    <location>
        <begin position="2"/>
        <end position="334"/>
    </location>
</feature>
<accession>A0A7C4QPJ2</accession>
<name>A0A7C4QPJ2_9PLAN</name>
<dbReference type="EMBL" id="DSVQ01000012">
    <property type="protein sequence ID" value="HGT39604.1"/>
    <property type="molecule type" value="Genomic_DNA"/>
</dbReference>
<evidence type="ECO:0000256" key="5">
    <source>
        <dbReference type="ARBA" id="ARBA00022840"/>
    </source>
</evidence>
<proteinExistence type="inferred from homology"/>
<protein>
    <submittedName>
        <fullName evidence="7">Sugar kinase</fullName>
    </submittedName>
</protein>
<dbReference type="AlphaFoldDB" id="A0A7C4QPJ2"/>
<dbReference type="PANTHER" id="PTHR43085">
    <property type="entry name" value="HEXOKINASE FAMILY MEMBER"/>
    <property type="match status" value="1"/>
</dbReference>
<comment type="caution">
    <text evidence="7">The sequence shown here is derived from an EMBL/GenBank/DDBJ whole genome shotgun (WGS) entry which is preliminary data.</text>
</comment>
<gene>
    <name evidence="7" type="ORF">ENS64_10130</name>
</gene>
<dbReference type="GO" id="GO:0005524">
    <property type="term" value="F:ATP binding"/>
    <property type="evidence" value="ECO:0007669"/>
    <property type="project" value="UniProtKB-KW"/>
</dbReference>
<evidence type="ECO:0000313" key="7">
    <source>
        <dbReference type="EMBL" id="HGT39604.1"/>
    </source>
</evidence>
<evidence type="ECO:0000256" key="2">
    <source>
        <dbReference type="ARBA" id="ARBA00022679"/>
    </source>
</evidence>
<dbReference type="SUPFAM" id="SSF53613">
    <property type="entry name" value="Ribokinase-like"/>
    <property type="match status" value="1"/>
</dbReference>
<dbReference type="Pfam" id="PF00294">
    <property type="entry name" value="PfkB"/>
    <property type="match status" value="1"/>
</dbReference>
<dbReference type="InterPro" id="IPR011611">
    <property type="entry name" value="PfkB_dom"/>
</dbReference>
<dbReference type="InterPro" id="IPR029056">
    <property type="entry name" value="Ribokinase-like"/>
</dbReference>
<organism evidence="7">
    <name type="scientific">Schlesneria paludicola</name>
    <dbReference type="NCBI Taxonomy" id="360056"/>
    <lineage>
        <taxon>Bacteria</taxon>
        <taxon>Pseudomonadati</taxon>
        <taxon>Planctomycetota</taxon>
        <taxon>Planctomycetia</taxon>
        <taxon>Planctomycetales</taxon>
        <taxon>Planctomycetaceae</taxon>
        <taxon>Schlesneria</taxon>
    </lineage>
</organism>
<evidence type="ECO:0000256" key="4">
    <source>
        <dbReference type="ARBA" id="ARBA00022777"/>
    </source>
</evidence>
<keyword evidence="4 7" id="KW-0418">Kinase</keyword>
<dbReference type="PANTHER" id="PTHR43085:SF1">
    <property type="entry name" value="PSEUDOURIDINE KINASE-RELATED"/>
    <property type="match status" value="1"/>
</dbReference>
<dbReference type="Gene3D" id="3.40.1190.20">
    <property type="match status" value="1"/>
</dbReference>